<feature type="compositionally biased region" description="Basic and acidic residues" evidence="16">
    <location>
        <begin position="1569"/>
        <end position="1592"/>
    </location>
</feature>
<dbReference type="Pfam" id="PF01315">
    <property type="entry name" value="Ald_Xan_dh_C"/>
    <property type="match status" value="1"/>
</dbReference>
<feature type="binding site" evidence="13">
    <location>
        <position position="451"/>
    </location>
    <ligand>
        <name>FAD</name>
        <dbReference type="ChEBI" id="CHEBI:57692"/>
    </ligand>
</feature>
<evidence type="ECO:0000313" key="19">
    <source>
        <dbReference type="EMBL" id="CEM53581.1"/>
    </source>
</evidence>
<dbReference type="InterPro" id="IPR016166">
    <property type="entry name" value="FAD-bd_PCMH"/>
</dbReference>
<dbReference type="Pfam" id="PF20256">
    <property type="entry name" value="MoCoBD_2"/>
    <property type="match status" value="1"/>
</dbReference>
<feature type="binding site" evidence="14">
    <location>
        <position position="71"/>
    </location>
    <ligand>
        <name>[2Fe-2S] cluster</name>
        <dbReference type="ChEBI" id="CHEBI:190135"/>
        <label>1</label>
    </ligand>
</feature>
<dbReference type="FunFam" id="3.30.465.10:FF:000004">
    <property type="entry name" value="Xanthine dehydrogenase/oxidase"/>
    <property type="match status" value="1"/>
</dbReference>
<feature type="binding site" evidence="14">
    <location>
        <position position="66"/>
    </location>
    <ligand>
        <name>[2Fe-2S] cluster</name>
        <dbReference type="ChEBI" id="CHEBI:190135"/>
        <label>1</label>
    </ligand>
</feature>
<feature type="binding site" evidence="14">
    <location>
        <position position="74"/>
    </location>
    <ligand>
        <name>[2Fe-2S] cluster</name>
        <dbReference type="ChEBI" id="CHEBI:190135"/>
        <label>1</label>
    </ligand>
</feature>
<feature type="region of interest" description="Disordered" evidence="16">
    <location>
        <begin position="1564"/>
        <end position="1592"/>
    </location>
</feature>
<comment type="cofactor">
    <cofactor evidence="14">
        <name>Mo-molybdopterin</name>
        <dbReference type="ChEBI" id="CHEBI:71302"/>
    </cofactor>
    <text evidence="14">Binds 1 Mo-molybdopterin (Mo-MPT) cofactor per subunit.</text>
</comment>
<feature type="binding site" evidence="14">
    <location>
        <position position="141"/>
    </location>
    <ligand>
        <name>[2Fe-2S] cluster</name>
        <dbReference type="ChEBI" id="CHEBI:190135"/>
        <label>2</label>
    </ligand>
</feature>
<dbReference type="Gene3D" id="3.30.390.50">
    <property type="entry name" value="CO dehydrogenase flavoprotein, C-terminal domain"/>
    <property type="match status" value="1"/>
</dbReference>
<dbReference type="InterPro" id="IPR016169">
    <property type="entry name" value="FAD-bd_PCMH_sub2"/>
</dbReference>
<keyword evidence="4" id="KW-0285">Flavoprotein</keyword>
<keyword evidence="9 14" id="KW-0408">Iron</keyword>
<dbReference type="InterPro" id="IPR002346">
    <property type="entry name" value="Mopterin_DH_FAD-bd"/>
</dbReference>
<comment type="similarity">
    <text evidence="2">Belongs to the xanthine dehydrogenase family.</text>
</comment>
<feature type="coiled-coil region" evidence="15">
    <location>
        <begin position="412"/>
        <end position="439"/>
    </location>
</feature>
<evidence type="ECO:0000256" key="3">
    <source>
        <dbReference type="ARBA" id="ARBA00022505"/>
    </source>
</evidence>
<dbReference type="SUPFAM" id="SSF56176">
    <property type="entry name" value="FAD-binding/transporter-associated domain-like"/>
    <property type="match status" value="1"/>
</dbReference>
<sequence length="1615" mass="176416">MACVDIEDLALSVSEMKRRYKEASPSFTVYVNGQKHEIKETEVDPETTVLEFLREKCRLTGTKLGCGEGGCGACAVMSTRVNTETGTMEHRSFNACLTPLLTMHNCAITTVEGLSSEGSSGPSMSLHPIQKVLSDSHGSQCGFCTPGIVMALYAKHMATKAEGREMDSEDVVAALDGNLCRCTGYRPILQAFNAVDRSETAEHSENGHQANGVHCNGTSHSHHHGHANGVANGTGGKGCGHRGSGDGCGQQNGHAGGHCKGKGEGKHCGKSLQLCERSGEKSAGWMVEHERQQGKVFERLLEAVTGGEGKEKEKKESFVAAGEAAPLYFSGNHLGKEVEWFTPSRLEDLLSVVELYRRTERPFKLLVGNTERHIDRVYKRTHKYPLALIMTGDVKEMSGIRWSSEGVRIGCSVSISAIMKEFEEKLQELEERDEGFKGRVLAAYLEQMRWFAGTHVRNMAALGGNIVTASPISDLNPLHVASGAVLRLAALGEVKGGGQVVFREKRMDDGFFCGYRKVDLQAGEVAESLFIPLTAENEHFFAFKQCRRREDDIAIVNAGMRVKFQSVGTDRVPHSPPLSDVSSRGSGRLVVSESSFSFGGMAPFTVSVPSYSEFWKGKKWTRENMVRSLEVLDASMPLPENVPGGMREFRKSLVESFAFKVFLQVLSEEGLGRGRLPSGGSGSEDDSASTSLVSDESLDRVLPSEAETLTHLTHNFAHPQTKALQHNGPNGEDLGEMIEEEGRAAAVEKEAGRSKKHMAGDLHVTGKAIYVDDLLPLPGELHAELVLSTRAHAKILSIDLKQAQAVEGFVRFFDHKDVPVKRLIGSVVPDEEVFASSEVVSVGQPIGVVVASSRGAAREAAMEVRVEYEDLPAILSIPEAIAASSFFDLRPGLPGRDHLHLCRLEGDVDGEMPKEEREGERMELLMGSLEGRSDIQIVEGEVFMKGQEHFYLETNACRVEPGENDEMTVTSSTQNPSKTQKLVSEVTGLPRHKIVSKCKRMGGGFGGKETRSCFIAAYVAIAAQHLQKPIRLMMDRDTDMLSSGQRHSFMGSYKVAINRNTLRLEAADVRVYNNAGWSTDLSVPVCERAVFHIENACMISNLQVRGFVCKTNTPSNTAFRGFGGPQGMFIAETYIEHAAKALGVSREDVLSRNLYRQNDLTHYGMRIQTDTLHEVWGKAMTQFDFEKRKKEVEAFNASNRFVKRGLAVSLSKFGMSFTKTFMNQSGALVHLYQDGTLLVSHAGTEMGQGLHTKVAQVAASRFGLPLSAVYISETSTDKVANTQPTAASVGADLAGMATFIACGQILERLSDFVETEERKAKEKRENVDRQTIIARAATAAHFARVNLTGQGFYATPDVAFDWQRGRGRPFYYFAHGISCSEVQLDTLTGDHAVIRADIIQDVGSSLNPAIDVGQVEGAFTQGLGLFTLEETVFNDKGGMFTKGPGAYKIPSFGDIPHDFRVSLLGKPNTEVETVYSSKGVGEPPLFLASSVFFALKNAAYAARRDHTEAMTNGALKEAPAKDPTDTWHFRLDSPASSEKLRLACWDPLNHSLPEELRGRSLLASSPVLAEREKGKKGEGPERQGVEGSREAARERLEGICKKSVSKPNTVWHPLI</sequence>
<feature type="binding site" evidence="14">
    <location>
        <position position="1005"/>
    </location>
    <ligand>
        <name>Mo-molybdopterin</name>
        <dbReference type="ChEBI" id="CHEBI:71302"/>
    </ligand>
    <ligandPart>
        <name>Mo</name>
        <dbReference type="ChEBI" id="CHEBI:28685"/>
    </ligandPart>
</feature>
<dbReference type="Pfam" id="PF00111">
    <property type="entry name" value="Fer2"/>
    <property type="match status" value="1"/>
</dbReference>
<keyword evidence="10 14" id="KW-0411">Iron-sulfur</keyword>
<evidence type="ECO:0000256" key="5">
    <source>
        <dbReference type="ARBA" id="ARBA00022714"/>
    </source>
</evidence>
<feature type="domain" description="2Fe-2S ferredoxin-type" evidence="17">
    <location>
        <begin position="25"/>
        <end position="114"/>
    </location>
</feature>
<feature type="binding site" evidence="13">
    <location>
        <position position="1122"/>
    </location>
    <ligand>
        <name>substrate</name>
    </ligand>
</feature>
<evidence type="ECO:0000256" key="13">
    <source>
        <dbReference type="PIRSR" id="PIRSR000127-2"/>
    </source>
</evidence>
<dbReference type="PROSITE" id="PS51085">
    <property type="entry name" value="2FE2S_FER_2"/>
    <property type="match status" value="1"/>
</dbReference>
<evidence type="ECO:0000256" key="9">
    <source>
        <dbReference type="ARBA" id="ARBA00023004"/>
    </source>
</evidence>
<feature type="binding site" evidence="13">
    <location>
        <position position="1088"/>
    </location>
    <ligand>
        <name>substrate</name>
    </ligand>
</feature>
<evidence type="ECO:0000256" key="7">
    <source>
        <dbReference type="ARBA" id="ARBA00022827"/>
    </source>
</evidence>
<organism evidence="19">
    <name type="scientific">Chromera velia CCMP2878</name>
    <dbReference type="NCBI Taxonomy" id="1169474"/>
    <lineage>
        <taxon>Eukaryota</taxon>
        <taxon>Sar</taxon>
        <taxon>Alveolata</taxon>
        <taxon>Colpodellida</taxon>
        <taxon>Chromeraceae</taxon>
        <taxon>Chromera</taxon>
    </lineage>
</organism>
<feature type="region of interest" description="Disordered" evidence="16">
    <location>
        <begin position="673"/>
        <end position="699"/>
    </location>
</feature>
<evidence type="ECO:0000256" key="2">
    <source>
        <dbReference type="ARBA" id="ARBA00006849"/>
    </source>
</evidence>
<dbReference type="InterPro" id="IPR036683">
    <property type="entry name" value="CO_DH_flav_C_dom_sf"/>
</dbReference>
<dbReference type="InterPro" id="IPR002888">
    <property type="entry name" value="2Fe-2S-bd"/>
</dbReference>
<protein>
    <recommendedName>
        <fullName evidence="20">Xanthine dehydrogenase</fullName>
    </recommendedName>
</protein>
<evidence type="ECO:0008006" key="20">
    <source>
        <dbReference type="Google" id="ProtNLM"/>
    </source>
</evidence>
<feature type="binding site" evidence="13">
    <location>
        <position position="544"/>
    </location>
    <ligand>
        <name>FAD</name>
        <dbReference type="ChEBI" id="CHEBI:57692"/>
    </ligand>
</feature>
<dbReference type="Pfam" id="PF01799">
    <property type="entry name" value="Fer2_2"/>
    <property type="match status" value="1"/>
</dbReference>
<evidence type="ECO:0000256" key="16">
    <source>
        <dbReference type="SAM" id="MobiDB-lite"/>
    </source>
</evidence>
<dbReference type="InterPro" id="IPR036856">
    <property type="entry name" value="Ald_Oxase/Xan_DH_a/b_sf"/>
</dbReference>
<dbReference type="InterPro" id="IPR012675">
    <property type="entry name" value="Beta-grasp_dom_sf"/>
</dbReference>
<evidence type="ECO:0000259" key="17">
    <source>
        <dbReference type="PROSITE" id="PS51085"/>
    </source>
</evidence>
<dbReference type="Gene3D" id="3.30.365.10">
    <property type="entry name" value="Aldehyde oxidase/xanthine dehydrogenase, molybdopterin binding domain"/>
    <property type="match status" value="4"/>
</dbReference>
<dbReference type="GO" id="GO:0071949">
    <property type="term" value="F:FAD binding"/>
    <property type="evidence" value="ECO:0007669"/>
    <property type="project" value="InterPro"/>
</dbReference>
<feature type="binding site" evidence="14">
    <location>
        <position position="180"/>
    </location>
    <ligand>
        <name>[2Fe-2S] cluster</name>
        <dbReference type="ChEBI" id="CHEBI:190135"/>
        <label>2</label>
    </ligand>
</feature>
<feature type="binding site" evidence="14">
    <location>
        <position position="1120"/>
    </location>
    <ligand>
        <name>Mo-molybdopterin</name>
        <dbReference type="ChEBI" id="CHEBI:71302"/>
    </ligand>
    <ligandPart>
        <name>Mo</name>
        <dbReference type="ChEBI" id="CHEBI:28685"/>
    </ligandPart>
</feature>
<dbReference type="InterPro" id="IPR037165">
    <property type="entry name" value="AldOxase/xan_DH_Mopterin-bd_sf"/>
</dbReference>
<dbReference type="SMART" id="SM01008">
    <property type="entry name" value="Ald_Xan_dh_C"/>
    <property type="match status" value="1"/>
</dbReference>
<evidence type="ECO:0000256" key="11">
    <source>
        <dbReference type="ARBA" id="ARBA00034078"/>
    </source>
</evidence>
<comment type="cofactor">
    <cofactor evidence="1 13">
        <name>FAD</name>
        <dbReference type="ChEBI" id="CHEBI:57692"/>
    </cofactor>
</comment>
<dbReference type="InterPro" id="IPR046867">
    <property type="entry name" value="AldOxase/xan_DH_MoCoBD2"/>
</dbReference>
<dbReference type="InterPro" id="IPR016167">
    <property type="entry name" value="FAD-bd_PCMH_sub1"/>
</dbReference>
<proteinExistence type="inferred from homology"/>
<feature type="binding site" evidence="14">
    <location>
        <position position="1287"/>
    </location>
    <ligand>
        <name>Mo-molybdopterin</name>
        <dbReference type="ChEBI" id="CHEBI:71302"/>
    </ligand>
    <ligandPart>
        <name>Mo</name>
        <dbReference type="ChEBI" id="CHEBI:28685"/>
    </ligandPart>
</feature>
<dbReference type="InterPro" id="IPR006058">
    <property type="entry name" value="2Fe2S_fd_BS"/>
</dbReference>
<dbReference type="Gene3D" id="3.30.43.10">
    <property type="entry name" value="Uridine Diphospho-n-acetylenolpyruvylglucosamine Reductase, domain 2"/>
    <property type="match status" value="1"/>
</dbReference>
<dbReference type="InterPro" id="IPR005107">
    <property type="entry name" value="CO_DH_flav_C"/>
</dbReference>
<evidence type="ECO:0000256" key="12">
    <source>
        <dbReference type="PIRSR" id="PIRSR000127-1"/>
    </source>
</evidence>
<reference evidence="19" key="1">
    <citation type="submission" date="2014-11" db="EMBL/GenBank/DDBJ databases">
        <authorList>
            <person name="Otto D Thomas"/>
            <person name="Naeem Raeece"/>
        </authorList>
    </citation>
    <scope>NUCLEOTIDE SEQUENCE</scope>
</reference>
<dbReference type="Gene3D" id="1.10.150.120">
    <property type="entry name" value="[2Fe-2S]-binding domain"/>
    <property type="match status" value="1"/>
</dbReference>
<keyword evidence="6 14" id="KW-0479">Metal-binding</keyword>
<keyword evidence="3 14" id="KW-0500">Molybdenum</keyword>
<dbReference type="FunFam" id="3.10.20.30:FF:000015">
    <property type="entry name" value="Aldehyde oxidase 1"/>
    <property type="match status" value="1"/>
</dbReference>
<dbReference type="PIRSF" id="PIRSF000127">
    <property type="entry name" value="Xanthine_DH"/>
    <property type="match status" value="1"/>
</dbReference>
<feature type="binding site" evidence="14">
    <location>
        <position position="182"/>
    </location>
    <ligand>
        <name>[2Fe-2S] cluster</name>
        <dbReference type="ChEBI" id="CHEBI:190135"/>
        <label>2</label>
    </ligand>
</feature>
<evidence type="ECO:0000256" key="1">
    <source>
        <dbReference type="ARBA" id="ARBA00001974"/>
    </source>
</evidence>
<dbReference type="PROSITE" id="PS00197">
    <property type="entry name" value="2FE2S_FER_1"/>
    <property type="match status" value="1"/>
</dbReference>
<dbReference type="GO" id="GO:0005506">
    <property type="term" value="F:iron ion binding"/>
    <property type="evidence" value="ECO:0007669"/>
    <property type="project" value="InterPro"/>
</dbReference>
<dbReference type="GO" id="GO:0051537">
    <property type="term" value="F:2 iron, 2 sulfur cluster binding"/>
    <property type="evidence" value="ECO:0007669"/>
    <property type="project" value="UniProtKB-KW"/>
</dbReference>
<comment type="cofactor">
    <cofactor evidence="14">
        <name>[2Fe-2S] cluster</name>
        <dbReference type="ChEBI" id="CHEBI:190135"/>
    </cofactor>
    <text evidence="14">Binds 2 [2Fe-2S] clusters.</text>
</comment>
<feature type="domain" description="FAD-binding PCMH-type" evidence="18">
    <location>
        <begin position="333"/>
        <end position="536"/>
    </location>
</feature>
<keyword evidence="7 13" id="KW-0274">FAD</keyword>
<dbReference type="InterPro" id="IPR008274">
    <property type="entry name" value="AldOxase/xan_DH_MoCoBD1"/>
</dbReference>
<dbReference type="SUPFAM" id="SSF56003">
    <property type="entry name" value="Molybdenum cofactor-binding domain"/>
    <property type="match status" value="1"/>
</dbReference>
<dbReference type="SUPFAM" id="SSF47741">
    <property type="entry name" value="CO dehydrogenase ISP C-domain like"/>
    <property type="match status" value="1"/>
</dbReference>
<dbReference type="EMBL" id="CDMZ01005708">
    <property type="protein sequence ID" value="CEM53581.1"/>
    <property type="molecule type" value="Genomic_DNA"/>
</dbReference>
<dbReference type="GO" id="GO:0016491">
    <property type="term" value="F:oxidoreductase activity"/>
    <property type="evidence" value="ECO:0007669"/>
    <property type="project" value="UniProtKB-KW"/>
</dbReference>
<dbReference type="InterPro" id="IPR036010">
    <property type="entry name" value="2Fe-2S_ferredoxin-like_sf"/>
</dbReference>
<dbReference type="InterPro" id="IPR001041">
    <property type="entry name" value="2Fe-2S_ferredoxin-type"/>
</dbReference>
<evidence type="ECO:0000256" key="15">
    <source>
        <dbReference type="SAM" id="Coils"/>
    </source>
</evidence>
<keyword evidence="5 14" id="KW-0001">2Fe-2S</keyword>
<feature type="binding site" evidence="13">
    <location>
        <position position="474"/>
    </location>
    <ligand>
        <name>FAD</name>
        <dbReference type="ChEBI" id="CHEBI:57692"/>
    </ligand>
</feature>
<dbReference type="InterPro" id="IPR000674">
    <property type="entry name" value="Ald_Oxase/Xan_DH_a/b"/>
</dbReference>
<evidence type="ECO:0000259" key="18">
    <source>
        <dbReference type="PROSITE" id="PS51387"/>
    </source>
</evidence>
<keyword evidence="8" id="KW-0560">Oxidoreductase</keyword>
<keyword evidence="15" id="KW-0175">Coiled coil</keyword>
<dbReference type="InterPro" id="IPR016208">
    <property type="entry name" value="Ald_Oxase/xanthine_DH-like"/>
</dbReference>
<dbReference type="FunFam" id="3.30.365.10:FF:000001">
    <property type="entry name" value="Xanthine dehydrogenase oxidase"/>
    <property type="match status" value="1"/>
</dbReference>
<evidence type="ECO:0000256" key="14">
    <source>
        <dbReference type="PIRSR" id="PIRSR000127-3"/>
    </source>
</evidence>
<dbReference type="Pfam" id="PF02738">
    <property type="entry name" value="MoCoBD_1"/>
    <property type="match status" value="1"/>
</dbReference>
<comment type="cofactor">
    <cofactor evidence="11">
        <name>[2Fe-2S] cluster</name>
        <dbReference type="ChEBI" id="CHEBI:190135"/>
    </cofactor>
</comment>
<dbReference type="VEuPathDB" id="CryptoDB:Cvel_12088"/>
<dbReference type="PANTHER" id="PTHR45444">
    <property type="entry name" value="XANTHINE DEHYDROGENASE"/>
    <property type="match status" value="1"/>
</dbReference>
<dbReference type="FunFam" id="3.90.1170.50:FF:000001">
    <property type="entry name" value="Aldehyde oxidase 1"/>
    <property type="match status" value="1"/>
</dbReference>
<dbReference type="FunFam" id="3.30.365.10:FF:000002">
    <property type="entry name" value="Xanthine dehydrogenase oxidase"/>
    <property type="match status" value="1"/>
</dbReference>
<feature type="region of interest" description="Disordered" evidence="16">
    <location>
        <begin position="716"/>
        <end position="735"/>
    </location>
</feature>
<dbReference type="SMART" id="SM01092">
    <property type="entry name" value="CO_deh_flav_C"/>
    <property type="match status" value="1"/>
</dbReference>
<evidence type="ECO:0000256" key="8">
    <source>
        <dbReference type="ARBA" id="ARBA00023002"/>
    </source>
</evidence>
<dbReference type="Gene3D" id="3.30.465.10">
    <property type="match status" value="1"/>
</dbReference>
<dbReference type="PANTHER" id="PTHR45444:SF3">
    <property type="entry name" value="XANTHINE DEHYDROGENASE"/>
    <property type="match status" value="1"/>
</dbReference>
<dbReference type="Pfam" id="PF03450">
    <property type="entry name" value="CO_deh_flav_C"/>
    <property type="match status" value="1"/>
</dbReference>
<accession>A0A0G4I9A3</accession>
<dbReference type="InterPro" id="IPR036884">
    <property type="entry name" value="2Fe-2S-bd_dom_sf"/>
</dbReference>
<dbReference type="SUPFAM" id="SSF54665">
    <property type="entry name" value="CO dehydrogenase molybdoprotein N-domain-like"/>
    <property type="match status" value="1"/>
</dbReference>
<feature type="binding site" evidence="14">
    <location>
        <position position="144"/>
    </location>
    <ligand>
        <name>[2Fe-2S] cluster</name>
        <dbReference type="ChEBI" id="CHEBI:190135"/>
        <label>2</label>
    </ligand>
</feature>
<evidence type="ECO:0000256" key="10">
    <source>
        <dbReference type="ARBA" id="ARBA00023014"/>
    </source>
</evidence>
<name>A0A0G4I9A3_9ALVE</name>
<dbReference type="InterPro" id="IPR036318">
    <property type="entry name" value="FAD-bd_PCMH-like_sf"/>
</dbReference>
<feature type="binding site" evidence="13">
    <location>
        <position position="1218"/>
    </location>
    <ligand>
        <name>substrate</name>
    </ligand>
</feature>
<feature type="binding site" evidence="13">
    <location>
        <position position="1009"/>
    </location>
    <ligand>
        <name>substrate</name>
    </ligand>
</feature>
<dbReference type="Gene3D" id="3.90.1170.50">
    <property type="entry name" value="Aldehyde oxidase/xanthine dehydrogenase, a/b hammerhead"/>
    <property type="match status" value="1"/>
</dbReference>
<dbReference type="PROSITE" id="PS51387">
    <property type="entry name" value="FAD_PCMH"/>
    <property type="match status" value="1"/>
</dbReference>
<dbReference type="FunFam" id="3.30.365.10:FF:000004">
    <property type="entry name" value="Xanthine dehydrogenase oxidase"/>
    <property type="match status" value="1"/>
</dbReference>
<feature type="active site" description="Proton acceptor" evidence="12">
    <location>
        <position position="1482"/>
    </location>
</feature>
<feature type="binding site" evidence="14">
    <location>
        <position position="974"/>
    </location>
    <ligand>
        <name>Mo-molybdopterin</name>
        <dbReference type="ChEBI" id="CHEBI:71302"/>
    </ligand>
    <ligandPart>
        <name>Mo</name>
        <dbReference type="ChEBI" id="CHEBI:28685"/>
    </ligandPart>
</feature>
<feature type="binding site" evidence="14">
    <location>
        <position position="96"/>
    </location>
    <ligand>
        <name>[2Fe-2S] cluster</name>
        <dbReference type="ChEBI" id="CHEBI:190135"/>
        <label>1</label>
    </ligand>
</feature>
<dbReference type="Gene3D" id="3.10.20.30">
    <property type="match status" value="1"/>
</dbReference>
<dbReference type="SUPFAM" id="SSF55447">
    <property type="entry name" value="CO dehydrogenase flavoprotein C-terminal domain-like"/>
    <property type="match status" value="1"/>
</dbReference>
<feature type="region of interest" description="Disordered" evidence="16">
    <location>
        <begin position="199"/>
        <end position="229"/>
    </location>
</feature>
<dbReference type="PhylomeDB" id="A0A0G4I9A3"/>
<dbReference type="SUPFAM" id="SSF54292">
    <property type="entry name" value="2Fe-2S ferredoxin-like"/>
    <property type="match status" value="1"/>
</dbReference>
<gene>
    <name evidence="19" type="ORF">Cvel_12088</name>
</gene>
<dbReference type="Pfam" id="PF00941">
    <property type="entry name" value="FAD_binding_5"/>
    <property type="match status" value="1"/>
</dbReference>
<evidence type="ECO:0000256" key="6">
    <source>
        <dbReference type="ARBA" id="ARBA00022723"/>
    </source>
</evidence>
<evidence type="ECO:0000256" key="4">
    <source>
        <dbReference type="ARBA" id="ARBA00022630"/>
    </source>
</evidence>